<evidence type="ECO:0000313" key="1">
    <source>
        <dbReference type="EMBL" id="KAL0928348.1"/>
    </source>
</evidence>
<keyword evidence="2" id="KW-1185">Reference proteome</keyword>
<dbReference type="AlphaFoldDB" id="A0ABD0W9S8"/>
<gene>
    <name evidence="1" type="ORF">M5K25_000225</name>
</gene>
<dbReference type="EMBL" id="JANQDX010000001">
    <property type="protein sequence ID" value="KAL0928348.1"/>
    <property type="molecule type" value="Genomic_DNA"/>
</dbReference>
<reference evidence="1 2" key="1">
    <citation type="journal article" date="2024" name="Plant Biotechnol. J.">
        <title>Dendrobium thyrsiflorum genome and its molecular insights into genes involved in important horticultural traits.</title>
        <authorList>
            <person name="Chen B."/>
            <person name="Wang J.Y."/>
            <person name="Zheng P.J."/>
            <person name="Li K.L."/>
            <person name="Liang Y.M."/>
            <person name="Chen X.F."/>
            <person name="Zhang C."/>
            <person name="Zhao X."/>
            <person name="He X."/>
            <person name="Zhang G.Q."/>
            <person name="Liu Z.J."/>
            <person name="Xu Q."/>
        </authorList>
    </citation>
    <scope>NUCLEOTIDE SEQUENCE [LARGE SCALE GENOMIC DNA]</scope>
    <source>
        <strain evidence="1">GZMU011</strain>
    </source>
</reference>
<name>A0ABD0W9S8_DENTH</name>
<evidence type="ECO:0000313" key="2">
    <source>
        <dbReference type="Proteomes" id="UP001552299"/>
    </source>
</evidence>
<protein>
    <submittedName>
        <fullName evidence="1">Uncharacterized protein</fullName>
    </submittedName>
</protein>
<dbReference type="Proteomes" id="UP001552299">
    <property type="component" value="Unassembled WGS sequence"/>
</dbReference>
<sequence>MSKCHTDETSKNCCVTQASVFNCCGAISRPLQCSALSRSALGCLGTQHWGTQGSVRKKSCSRMTQRKSKEERMVQAEFQRKEELKHLKNLKKKEI</sequence>
<accession>A0ABD0W9S8</accession>
<organism evidence="1 2">
    <name type="scientific">Dendrobium thyrsiflorum</name>
    <name type="common">Pinecone-like raceme dendrobium</name>
    <name type="synonym">Orchid</name>
    <dbReference type="NCBI Taxonomy" id="117978"/>
    <lineage>
        <taxon>Eukaryota</taxon>
        <taxon>Viridiplantae</taxon>
        <taxon>Streptophyta</taxon>
        <taxon>Embryophyta</taxon>
        <taxon>Tracheophyta</taxon>
        <taxon>Spermatophyta</taxon>
        <taxon>Magnoliopsida</taxon>
        <taxon>Liliopsida</taxon>
        <taxon>Asparagales</taxon>
        <taxon>Orchidaceae</taxon>
        <taxon>Epidendroideae</taxon>
        <taxon>Malaxideae</taxon>
        <taxon>Dendrobiinae</taxon>
        <taxon>Dendrobium</taxon>
    </lineage>
</organism>
<comment type="caution">
    <text evidence="1">The sequence shown here is derived from an EMBL/GenBank/DDBJ whole genome shotgun (WGS) entry which is preliminary data.</text>
</comment>
<proteinExistence type="predicted"/>